<evidence type="ECO:0000256" key="2">
    <source>
        <dbReference type="ARBA" id="ARBA00022692"/>
    </source>
</evidence>
<dbReference type="GO" id="GO:0015485">
    <property type="term" value="F:cholesterol binding"/>
    <property type="evidence" value="ECO:0007669"/>
    <property type="project" value="TreeGrafter"/>
</dbReference>
<reference evidence="8" key="1">
    <citation type="submission" date="2025-08" db="UniProtKB">
        <authorList>
            <consortium name="Ensembl"/>
        </authorList>
    </citation>
    <scope>IDENTIFICATION</scope>
</reference>
<dbReference type="PROSITE" id="PS51778">
    <property type="entry name" value="VAST"/>
    <property type="match status" value="1"/>
</dbReference>
<dbReference type="GO" id="GO:0005789">
    <property type="term" value="C:endoplasmic reticulum membrane"/>
    <property type="evidence" value="ECO:0007669"/>
    <property type="project" value="UniProtKB-ARBA"/>
</dbReference>
<comment type="subcellular location">
    <subcellularLocation>
        <location evidence="1">Membrane</location>
        <topology evidence="1">Single-pass membrane protein</topology>
    </subcellularLocation>
</comment>
<evidence type="ECO:0000256" key="1">
    <source>
        <dbReference type="ARBA" id="ARBA00004167"/>
    </source>
</evidence>
<proteinExistence type="predicted"/>
<dbReference type="CDD" id="cd13220">
    <property type="entry name" value="PH-GRAM_GRAMDC"/>
    <property type="match status" value="1"/>
</dbReference>
<dbReference type="GO" id="GO:0032366">
    <property type="term" value="P:intracellular sterol transport"/>
    <property type="evidence" value="ECO:0007669"/>
    <property type="project" value="TreeGrafter"/>
</dbReference>
<dbReference type="InterPro" id="IPR011993">
    <property type="entry name" value="PH-like_dom_sf"/>
</dbReference>
<keyword evidence="9" id="KW-1185">Reference proteome</keyword>
<keyword evidence="4 6" id="KW-0472">Membrane</keyword>
<feature type="region of interest" description="Disordered" evidence="5">
    <location>
        <begin position="24"/>
        <end position="82"/>
    </location>
</feature>
<sequence length="756" mass="87414">MSNTHSHLKTSSFSLSHFLSLSLPNSTASNSNRSTPTCSPVLRHRSRSPTPQQSLDPSGENMVEKGHSDPSSDKDKSPSTIDQVVQRTYSQSVHSTTRSHGGKNSKVSMCKSQSWYNVLSPTYKQRNEDFRKLFKQLPDSERLIVDYSCALQRDILLQGRLYVSENWICFYSNIFRWETLLTVRLKDICSMTKEKTARLIPNAIQLCTDNDKHFFTSFGARDRTYMMMFRLWQNALLEKPLCPKELWHFVHQCYGNELGLTSDDEDYVPPDDDFNTMGYCEELPVEDNDTNFAKMPDAKGDTSPLLSHRAFPNNALPCPSTIESLLPFPLCLPDGELLTLQLPGLDNRSSGHSSPAPSPSLDFNDNEDLPTELSDSSETHDEGEVQAFHEDLNGKQYINEVYEFSVDKMYDILFTESTFMRDFLEQRRFSDIVYHPWKKEKEETGNQTREIMYTISLTNPLAPKTATVTETQTLYKASQESECYIIDAEVIAHDVPYHDYFYTLNRYVLTRVAKKKCRLRVSTELRYRKQPWGLVKGFIERNFWSGLDEYFRHLELELSKVEVVLAEPHRQSPKARALRAGALRRRKRPLVHLRPPHMDEALSSVTTPEDEEVTHRHRIKHVAGSTQTRYIPDNVPGGLALYSVSKLLLIISFVLVLLVFLNMMLFYKLWMLEYTTQSLTSWHGLRPQESKLPQTQLEWAQLLESQQRYHDDELQKWKEIIKSSVMLLDEMKDSLLNLQKGMGLRDYNSETEEKRS</sequence>
<evidence type="ECO:0000256" key="3">
    <source>
        <dbReference type="ARBA" id="ARBA00022989"/>
    </source>
</evidence>
<dbReference type="Pfam" id="PF16016">
    <property type="entry name" value="VASt"/>
    <property type="match status" value="1"/>
</dbReference>
<feature type="compositionally biased region" description="Polar residues" evidence="5">
    <location>
        <begin position="24"/>
        <end position="38"/>
    </location>
</feature>
<dbReference type="Gene3D" id="2.30.29.30">
    <property type="entry name" value="Pleckstrin-homology domain (PH domain)/Phosphotyrosine-binding domain (PTB)"/>
    <property type="match status" value="1"/>
</dbReference>
<accession>A0A673WSY9</accession>
<dbReference type="Ensembl" id="ENSSTUT00000016014.1">
    <property type="protein sequence ID" value="ENSSTUP00000015164.1"/>
    <property type="gene ID" value="ENSSTUG00000006853.1"/>
</dbReference>
<dbReference type="Pfam" id="PF02893">
    <property type="entry name" value="GRAM"/>
    <property type="match status" value="1"/>
</dbReference>
<feature type="compositionally biased region" description="Polar residues" evidence="5">
    <location>
        <begin position="87"/>
        <end position="99"/>
    </location>
</feature>
<keyword evidence="3 6" id="KW-1133">Transmembrane helix</keyword>
<name>A0A673WSY9_SALTR</name>
<organism evidence="8 9">
    <name type="scientific">Salmo trutta</name>
    <name type="common">Brown trout</name>
    <dbReference type="NCBI Taxonomy" id="8032"/>
    <lineage>
        <taxon>Eukaryota</taxon>
        <taxon>Metazoa</taxon>
        <taxon>Chordata</taxon>
        <taxon>Craniata</taxon>
        <taxon>Vertebrata</taxon>
        <taxon>Euteleostomi</taxon>
        <taxon>Actinopterygii</taxon>
        <taxon>Neopterygii</taxon>
        <taxon>Teleostei</taxon>
        <taxon>Protacanthopterygii</taxon>
        <taxon>Salmoniformes</taxon>
        <taxon>Salmonidae</taxon>
        <taxon>Salmoninae</taxon>
        <taxon>Salmo</taxon>
    </lineage>
</organism>
<dbReference type="InterPro" id="IPR031968">
    <property type="entry name" value="VASt"/>
</dbReference>
<dbReference type="GO" id="GO:0005886">
    <property type="term" value="C:plasma membrane"/>
    <property type="evidence" value="ECO:0007669"/>
    <property type="project" value="TreeGrafter"/>
</dbReference>
<evidence type="ECO:0000313" key="8">
    <source>
        <dbReference type="Ensembl" id="ENSSTUP00000015164.1"/>
    </source>
</evidence>
<dbReference type="FunFam" id="2.30.29.30:FF:000008">
    <property type="entry name" value="GRAM domain containing 1B"/>
    <property type="match status" value="1"/>
</dbReference>
<feature type="region of interest" description="Disordered" evidence="5">
    <location>
        <begin position="87"/>
        <end position="106"/>
    </location>
</feature>
<feature type="compositionally biased region" description="Basic and acidic residues" evidence="5">
    <location>
        <begin position="62"/>
        <end position="77"/>
    </location>
</feature>
<feature type="region of interest" description="Disordered" evidence="5">
    <location>
        <begin position="343"/>
        <end position="382"/>
    </location>
</feature>
<evidence type="ECO:0000256" key="6">
    <source>
        <dbReference type="SAM" id="Phobius"/>
    </source>
</evidence>
<gene>
    <name evidence="8" type="primary">GRAMD1B</name>
    <name evidence="8" type="synonym">LOC115148585</name>
</gene>
<dbReference type="PANTHER" id="PTHR23319">
    <property type="entry name" value="GRAM DOMAIN CONTAINING 1B, ISOFORM E"/>
    <property type="match status" value="1"/>
</dbReference>
<dbReference type="GO" id="GO:0140268">
    <property type="term" value="C:endoplasmic reticulum-plasma membrane contact site"/>
    <property type="evidence" value="ECO:0007669"/>
    <property type="project" value="TreeGrafter"/>
</dbReference>
<reference evidence="8" key="2">
    <citation type="submission" date="2025-09" db="UniProtKB">
        <authorList>
            <consortium name="Ensembl"/>
        </authorList>
    </citation>
    <scope>IDENTIFICATION</scope>
</reference>
<protein>
    <submittedName>
        <fullName evidence="8">GRAM domain containing 1B</fullName>
    </submittedName>
</protein>
<dbReference type="SMART" id="SM00568">
    <property type="entry name" value="GRAM"/>
    <property type="match status" value="1"/>
</dbReference>
<evidence type="ECO:0000256" key="5">
    <source>
        <dbReference type="SAM" id="MobiDB-lite"/>
    </source>
</evidence>
<dbReference type="PANTHER" id="PTHR23319:SF3">
    <property type="entry name" value="PROTEIN ASTER-B"/>
    <property type="match status" value="1"/>
</dbReference>
<dbReference type="GO" id="GO:0120020">
    <property type="term" value="F:cholesterol transfer activity"/>
    <property type="evidence" value="ECO:0007669"/>
    <property type="project" value="TreeGrafter"/>
</dbReference>
<feature type="transmembrane region" description="Helical" evidence="6">
    <location>
        <begin position="647"/>
        <end position="667"/>
    </location>
</feature>
<dbReference type="Proteomes" id="UP000472277">
    <property type="component" value="Chromosome 15"/>
</dbReference>
<dbReference type="InterPro" id="IPR004182">
    <property type="entry name" value="GRAM"/>
</dbReference>
<dbReference type="AlphaFoldDB" id="A0A673WSY9"/>
<evidence type="ECO:0000256" key="4">
    <source>
        <dbReference type="ARBA" id="ARBA00023136"/>
    </source>
</evidence>
<evidence type="ECO:0000259" key="7">
    <source>
        <dbReference type="PROSITE" id="PS51778"/>
    </source>
</evidence>
<feature type="domain" description="VASt" evidence="7">
    <location>
        <begin position="393"/>
        <end position="566"/>
    </location>
</feature>
<dbReference type="InterPro" id="IPR051482">
    <property type="entry name" value="Cholesterol_transport"/>
</dbReference>
<evidence type="ECO:0000313" key="9">
    <source>
        <dbReference type="Proteomes" id="UP000472277"/>
    </source>
</evidence>
<dbReference type="GeneTree" id="ENSGT00940000156649"/>
<keyword evidence="2 6" id="KW-0812">Transmembrane</keyword>